<protein>
    <submittedName>
        <fullName evidence="1">Uncharacterized protein</fullName>
    </submittedName>
</protein>
<gene>
    <name evidence="1" type="ORF">A2Z33_00355</name>
</gene>
<name>A0A1F5YMS2_9BACT</name>
<organism evidence="1 2">
    <name type="scientific">Candidatus Gottesmanbacteria bacterium RBG_16_52_11</name>
    <dbReference type="NCBI Taxonomy" id="1798374"/>
    <lineage>
        <taxon>Bacteria</taxon>
        <taxon>Candidatus Gottesmaniibacteriota</taxon>
    </lineage>
</organism>
<dbReference type="Proteomes" id="UP000178448">
    <property type="component" value="Unassembled WGS sequence"/>
</dbReference>
<dbReference type="STRING" id="1798374.A2Z33_00355"/>
<evidence type="ECO:0000313" key="2">
    <source>
        <dbReference type="Proteomes" id="UP000178448"/>
    </source>
</evidence>
<proteinExistence type="predicted"/>
<dbReference type="AlphaFoldDB" id="A0A1F5YMS2"/>
<evidence type="ECO:0000313" key="1">
    <source>
        <dbReference type="EMBL" id="OGG01481.1"/>
    </source>
</evidence>
<dbReference type="EMBL" id="MFJD01000015">
    <property type="protein sequence ID" value="OGG01481.1"/>
    <property type="molecule type" value="Genomic_DNA"/>
</dbReference>
<comment type="caution">
    <text evidence="1">The sequence shown here is derived from an EMBL/GenBank/DDBJ whole genome shotgun (WGS) entry which is preliminary data.</text>
</comment>
<reference evidence="1 2" key="1">
    <citation type="journal article" date="2016" name="Nat. Commun.">
        <title>Thousands of microbial genomes shed light on interconnected biogeochemical processes in an aquifer system.</title>
        <authorList>
            <person name="Anantharaman K."/>
            <person name="Brown C.T."/>
            <person name="Hug L.A."/>
            <person name="Sharon I."/>
            <person name="Castelle C.J."/>
            <person name="Probst A.J."/>
            <person name="Thomas B.C."/>
            <person name="Singh A."/>
            <person name="Wilkins M.J."/>
            <person name="Karaoz U."/>
            <person name="Brodie E.L."/>
            <person name="Williams K.H."/>
            <person name="Hubbard S.S."/>
            <person name="Banfield J.F."/>
        </authorList>
    </citation>
    <scope>NUCLEOTIDE SEQUENCE [LARGE SCALE GENOMIC DNA]</scope>
</reference>
<accession>A0A1F5YMS2</accession>
<sequence length="181" mass="20539">MLTKEIGRMTVPIFEAEIMLPGQEDEEFWLDVYTSGTSLRWDQNGTDLVIFFNTPMGSLDMDFARAIVDSDYRKIVLISTYSHLFEKFRLNKQGRFHDTARMLANLTGFKGSKPRVFLPSAFDAEDDQVRQAATDMVDAYSGIKVGTPSYGRSAIQYLNSLLGLMEAMDIDTQYYPHPPVV</sequence>